<name>A0A158PEK2_ANGCS</name>
<gene>
    <name evidence="1" type="ORF">ACOC_LOCUS2087</name>
</gene>
<reference evidence="3" key="1">
    <citation type="submission" date="2016-04" db="UniProtKB">
        <authorList>
            <consortium name="WormBaseParasite"/>
        </authorList>
    </citation>
    <scope>IDENTIFICATION</scope>
</reference>
<dbReference type="AlphaFoldDB" id="A0A158PEK2"/>
<dbReference type="Proteomes" id="UP000267027">
    <property type="component" value="Unassembled WGS sequence"/>
</dbReference>
<accession>A0A158PEK2</accession>
<organism evidence="3">
    <name type="scientific">Angiostrongylus costaricensis</name>
    <name type="common">Nematode worm</name>
    <dbReference type="NCBI Taxonomy" id="334426"/>
    <lineage>
        <taxon>Eukaryota</taxon>
        <taxon>Metazoa</taxon>
        <taxon>Ecdysozoa</taxon>
        <taxon>Nematoda</taxon>
        <taxon>Chromadorea</taxon>
        <taxon>Rhabditida</taxon>
        <taxon>Rhabditina</taxon>
        <taxon>Rhabditomorpha</taxon>
        <taxon>Strongyloidea</taxon>
        <taxon>Metastrongylidae</taxon>
        <taxon>Angiostrongylus</taxon>
    </lineage>
</organism>
<reference evidence="1 2" key="2">
    <citation type="submission" date="2018-11" db="EMBL/GenBank/DDBJ databases">
        <authorList>
            <consortium name="Pathogen Informatics"/>
        </authorList>
    </citation>
    <scope>NUCLEOTIDE SEQUENCE [LARGE SCALE GENOMIC DNA]</scope>
    <source>
        <strain evidence="1 2">Costa Rica</strain>
    </source>
</reference>
<proteinExistence type="predicted"/>
<protein>
    <submittedName>
        <fullName evidence="3">SHSP domain-containing protein</fullName>
    </submittedName>
</protein>
<evidence type="ECO:0000313" key="3">
    <source>
        <dbReference type="WBParaSite" id="ACOC_0000208601-mRNA-1"/>
    </source>
</evidence>
<evidence type="ECO:0000313" key="1">
    <source>
        <dbReference type="EMBL" id="VDM53672.1"/>
    </source>
</evidence>
<keyword evidence="2" id="KW-1185">Reference proteome</keyword>
<evidence type="ECO:0000313" key="2">
    <source>
        <dbReference type="Proteomes" id="UP000267027"/>
    </source>
</evidence>
<dbReference type="EMBL" id="UYYA01000375">
    <property type="protein sequence ID" value="VDM53672.1"/>
    <property type="molecule type" value="Genomic_DNA"/>
</dbReference>
<sequence length="150" mass="17445">MGVELFKECLSIAQMNRKDLLWKLFMEMEADLFWVNTETVMQHVIEHGSDPGRDRIIQEISGLVEVLWTGGKMTVVIDIKKRKRTALLVWNCDHIVVVDVNNRSRNLTCNPTIELSKLNIDDEVMITFCNARFRQPSFSTITFFTRIPLE</sequence>
<dbReference type="WBParaSite" id="ACOC_0000208601-mRNA-1">
    <property type="protein sequence ID" value="ACOC_0000208601-mRNA-1"/>
    <property type="gene ID" value="ACOC_0000208601"/>
</dbReference>